<dbReference type="EMBL" id="SLWF01000005">
    <property type="protein sequence ID" value="TCN87085.1"/>
    <property type="molecule type" value="Genomic_DNA"/>
</dbReference>
<feature type="signal peptide" evidence="1">
    <location>
        <begin position="1"/>
        <end position="19"/>
    </location>
</feature>
<dbReference type="Proteomes" id="UP000294832">
    <property type="component" value="Unassembled WGS sequence"/>
</dbReference>
<gene>
    <name evidence="2" type="ORF">EDC91_10587</name>
</gene>
<evidence type="ECO:0000313" key="3">
    <source>
        <dbReference type="Proteomes" id="UP000294832"/>
    </source>
</evidence>
<protein>
    <recommendedName>
        <fullName evidence="4">Outer membrane protein</fullName>
    </recommendedName>
</protein>
<reference evidence="2 3" key="1">
    <citation type="submission" date="2019-03" db="EMBL/GenBank/DDBJ databases">
        <title>Freshwater and sediment microbial communities from various areas in North America, analyzing microbe dynamics in response to fracking.</title>
        <authorList>
            <person name="Lamendella R."/>
        </authorList>
    </citation>
    <scope>NUCLEOTIDE SEQUENCE [LARGE SCALE GENOMIC DNA]</scope>
    <source>
        <strain evidence="2 3">74A</strain>
    </source>
</reference>
<evidence type="ECO:0000313" key="2">
    <source>
        <dbReference type="EMBL" id="TCN87085.1"/>
    </source>
</evidence>
<keyword evidence="1" id="KW-0732">Signal</keyword>
<dbReference type="RefSeq" id="WP_133038257.1">
    <property type="nucleotide sequence ID" value="NZ_SLWF01000005.1"/>
</dbReference>
<name>A0A4R2FIP2_9GAMM</name>
<dbReference type="OrthoDB" id="6078963at2"/>
<dbReference type="AlphaFoldDB" id="A0A4R2FIP2"/>
<feature type="chain" id="PRO_5020602068" description="Outer membrane protein" evidence="1">
    <location>
        <begin position="20"/>
        <end position="236"/>
    </location>
</feature>
<evidence type="ECO:0008006" key="4">
    <source>
        <dbReference type="Google" id="ProtNLM"/>
    </source>
</evidence>
<evidence type="ECO:0000256" key="1">
    <source>
        <dbReference type="SAM" id="SignalP"/>
    </source>
</evidence>
<comment type="caution">
    <text evidence="2">The sequence shown here is derived from an EMBL/GenBank/DDBJ whole genome shotgun (WGS) entry which is preliminary data.</text>
</comment>
<proteinExistence type="predicted"/>
<sequence length="236" mass="26570">MMKCVIAALSLLAASSAFASNDSETMVYMDWESHYVSEGRNNLPHSGIVWSGLEHTDGSWLWYERQGFGDSRNFVELNLGFMYQFSLPADFALATGYKRLEFFGNERCSDNELSAELSYTGVDWLTPNLAYTYATEAHGAFVEFSLTGNWQVTERLTISPYILQGWDMGFASLHHDGRNNFQFGVEAAYDITAQLNLALQLSRSIGQGDIEQQAREEDCIDHPNQTFGGIALSYRF</sequence>
<keyword evidence="3" id="KW-1185">Reference proteome</keyword>
<accession>A0A4R2FIP2</accession>
<organism evidence="2 3">
    <name type="scientific">Shewanella fodinae</name>
    <dbReference type="NCBI Taxonomy" id="552357"/>
    <lineage>
        <taxon>Bacteria</taxon>
        <taxon>Pseudomonadati</taxon>
        <taxon>Pseudomonadota</taxon>
        <taxon>Gammaproteobacteria</taxon>
        <taxon>Alteromonadales</taxon>
        <taxon>Shewanellaceae</taxon>
        <taxon>Shewanella</taxon>
    </lineage>
</organism>